<gene>
    <name evidence="3" type="ORF">HannXRQ_Chr17g0546131</name>
    <name evidence="2" type="ORF">HanXRQr2_Chr17g0796821</name>
</gene>
<dbReference type="EMBL" id="CM007906">
    <property type="protein sequence ID" value="OTF86014.1"/>
    <property type="molecule type" value="Genomic_DNA"/>
</dbReference>
<evidence type="ECO:0000313" key="2">
    <source>
        <dbReference type="EMBL" id="KAF5754926.1"/>
    </source>
</evidence>
<feature type="region of interest" description="Disordered" evidence="1">
    <location>
        <begin position="79"/>
        <end position="104"/>
    </location>
</feature>
<dbReference type="EMBL" id="MNCJ02000332">
    <property type="protein sequence ID" value="KAF5754926.1"/>
    <property type="molecule type" value="Genomic_DNA"/>
</dbReference>
<feature type="compositionally biased region" description="Basic and acidic residues" evidence="1">
    <location>
        <begin position="9"/>
        <end position="24"/>
    </location>
</feature>
<protein>
    <submittedName>
        <fullName evidence="3">Uncharacterized protein</fullName>
    </submittedName>
</protein>
<reference evidence="3" key="2">
    <citation type="submission" date="2017-02" db="EMBL/GenBank/DDBJ databases">
        <title>Sunflower complete genome.</title>
        <authorList>
            <person name="Langlade N."/>
            <person name="Munos S."/>
        </authorList>
    </citation>
    <scope>NUCLEOTIDE SEQUENCE [LARGE SCALE GENOMIC DNA]</scope>
    <source>
        <tissue evidence="3">Leaves</tissue>
    </source>
</reference>
<name>A0A251RQC9_HELAN</name>
<evidence type="ECO:0000313" key="4">
    <source>
        <dbReference type="Proteomes" id="UP000215914"/>
    </source>
</evidence>
<proteinExistence type="predicted"/>
<keyword evidence="4" id="KW-1185">Reference proteome</keyword>
<evidence type="ECO:0000256" key="1">
    <source>
        <dbReference type="SAM" id="MobiDB-lite"/>
    </source>
</evidence>
<organism evidence="3 4">
    <name type="scientific">Helianthus annuus</name>
    <name type="common">Common sunflower</name>
    <dbReference type="NCBI Taxonomy" id="4232"/>
    <lineage>
        <taxon>Eukaryota</taxon>
        <taxon>Viridiplantae</taxon>
        <taxon>Streptophyta</taxon>
        <taxon>Embryophyta</taxon>
        <taxon>Tracheophyta</taxon>
        <taxon>Spermatophyta</taxon>
        <taxon>Magnoliopsida</taxon>
        <taxon>eudicotyledons</taxon>
        <taxon>Gunneridae</taxon>
        <taxon>Pentapetalae</taxon>
        <taxon>asterids</taxon>
        <taxon>campanulids</taxon>
        <taxon>Asterales</taxon>
        <taxon>Asteraceae</taxon>
        <taxon>Asteroideae</taxon>
        <taxon>Heliantheae alliance</taxon>
        <taxon>Heliantheae</taxon>
        <taxon>Helianthus</taxon>
    </lineage>
</organism>
<sequence length="104" mass="12085">MEPVLNSLDAKKQACDIEKSKDDGDNSVEIISYGAMFSPYKSKLQRQFSEEDRKYENQKKRSKRLSEWKWVEVINLDDSEDDEKEDELDDTADSSTNKKNGSKK</sequence>
<dbReference type="Gramene" id="mRNA:HanXRQr2_Chr17g0796821">
    <property type="protein sequence ID" value="mRNA:HanXRQr2_Chr17g0796821"/>
    <property type="gene ID" value="HanXRQr2_Chr17g0796821"/>
</dbReference>
<reference evidence="2 4" key="1">
    <citation type="journal article" date="2017" name="Nature">
        <title>The sunflower genome provides insights into oil metabolism, flowering and Asterid evolution.</title>
        <authorList>
            <person name="Badouin H."/>
            <person name="Gouzy J."/>
            <person name="Grassa C.J."/>
            <person name="Murat F."/>
            <person name="Staton S.E."/>
            <person name="Cottret L."/>
            <person name="Lelandais-Briere C."/>
            <person name="Owens G.L."/>
            <person name="Carrere S."/>
            <person name="Mayjonade B."/>
            <person name="Legrand L."/>
            <person name="Gill N."/>
            <person name="Kane N.C."/>
            <person name="Bowers J.E."/>
            <person name="Hubner S."/>
            <person name="Bellec A."/>
            <person name="Berard A."/>
            <person name="Berges H."/>
            <person name="Blanchet N."/>
            <person name="Boniface M.C."/>
            <person name="Brunel D."/>
            <person name="Catrice O."/>
            <person name="Chaidir N."/>
            <person name="Claudel C."/>
            <person name="Donnadieu C."/>
            <person name="Faraut T."/>
            <person name="Fievet G."/>
            <person name="Helmstetter N."/>
            <person name="King M."/>
            <person name="Knapp S.J."/>
            <person name="Lai Z."/>
            <person name="Le Paslier M.C."/>
            <person name="Lippi Y."/>
            <person name="Lorenzon L."/>
            <person name="Mandel J.R."/>
            <person name="Marage G."/>
            <person name="Marchand G."/>
            <person name="Marquand E."/>
            <person name="Bret-Mestries E."/>
            <person name="Morien E."/>
            <person name="Nambeesan S."/>
            <person name="Nguyen T."/>
            <person name="Pegot-Espagnet P."/>
            <person name="Pouilly N."/>
            <person name="Raftis F."/>
            <person name="Sallet E."/>
            <person name="Schiex T."/>
            <person name="Thomas J."/>
            <person name="Vandecasteele C."/>
            <person name="Vares D."/>
            <person name="Vear F."/>
            <person name="Vautrin S."/>
            <person name="Crespi M."/>
            <person name="Mangin B."/>
            <person name="Burke J.M."/>
            <person name="Salse J."/>
            <person name="Munos S."/>
            <person name="Vincourt P."/>
            <person name="Rieseberg L.H."/>
            <person name="Langlade N.B."/>
        </authorList>
    </citation>
    <scope>NUCLEOTIDE SEQUENCE [LARGE SCALE GENOMIC DNA]</scope>
    <source>
        <strain evidence="4">cv. SF193</strain>
        <tissue evidence="2">Leaves</tissue>
    </source>
</reference>
<dbReference type="OrthoDB" id="1821572at2759"/>
<accession>A0A251RQC9</accession>
<reference evidence="2" key="3">
    <citation type="submission" date="2020-06" db="EMBL/GenBank/DDBJ databases">
        <title>Helianthus annuus Genome sequencing and assembly Release 2.</title>
        <authorList>
            <person name="Gouzy J."/>
            <person name="Langlade N."/>
            <person name="Munos S."/>
        </authorList>
    </citation>
    <scope>NUCLEOTIDE SEQUENCE</scope>
    <source>
        <tissue evidence="2">Leaves</tissue>
    </source>
</reference>
<dbReference type="InParanoid" id="A0A251RQC9"/>
<evidence type="ECO:0000313" key="3">
    <source>
        <dbReference type="EMBL" id="OTF86014.1"/>
    </source>
</evidence>
<dbReference type="Proteomes" id="UP000215914">
    <property type="component" value="Chromosome 17"/>
</dbReference>
<feature type="region of interest" description="Disordered" evidence="1">
    <location>
        <begin position="1"/>
        <end position="25"/>
    </location>
</feature>
<feature type="compositionally biased region" description="Polar residues" evidence="1">
    <location>
        <begin position="94"/>
        <end position="104"/>
    </location>
</feature>
<feature type="compositionally biased region" description="Acidic residues" evidence="1">
    <location>
        <begin position="79"/>
        <end position="92"/>
    </location>
</feature>
<dbReference type="AlphaFoldDB" id="A0A251RQC9"/>